<protein>
    <submittedName>
        <fullName evidence="12">Kef-type K+ transport system, membrane component</fullName>
    </submittedName>
</protein>
<dbReference type="Gene3D" id="1.20.1530.20">
    <property type="match status" value="1"/>
</dbReference>
<reference evidence="12 13" key="1">
    <citation type="submission" date="2011-11" db="EMBL/GenBank/DDBJ databases">
        <title>Complete sequence of Spirochaeta sp. grapes.</title>
        <authorList>
            <consortium name="US DOE Joint Genome Institute"/>
            <person name="Lucas S."/>
            <person name="Han J."/>
            <person name="Lapidus A."/>
            <person name="Cheng J.-F."/>
            <person name="Goodwin L."/>
            <person name="Pitluck S."/>
            <person name="Peters L."/>
            <person name="Ovchinnikova G."/>
            <person name="Munk A.C."/>
            <person name="Detter J.C."/>
            <person name="Han C."/>
            <person name="Tapia R."/>
            <person name="Land M."/>
            <person name="Hauser L."/>
            <person name="Kyrpides N."/>
            <person name="Ivanova N."/>
            <person name="Pagani I."/>
            <person name="Ritalahtilisa K."/>
            <person name="Loeffler F."/>
            <person name="Woyke T."/>
        </authorList>
    </citation>
    <scope>NUCLEOTIDE SEQUENCE [LARGE SCALE GENOMIC DNA]</scope>
    <source>
        <strain evidence="13">ATCC BAA-1885 / DSM 22778 / Grapes</strain>
    </source>
</reference>
<evidence type="ECO:0000256" key="10">
    <source>
        <dbReference type="SAM" id="Phobius"/>
    </source>
</evidence>
<dbReference type="KEGG" id="sgp:SpiGrapes_0990"/>
<dbReference type="GO" id="GO:1902600">
    <property type="term" value="P:proton transmembrane transport"/>
    <property type="evidence" value="ECO:0007669"/>
    <property type="project" value="InterPro"/>
</dbReference>
<dbReference type="HOGENOM" id="CLU_005126_7_1_12"/>
<organism evidence="12 13">
    <name type="scientific">Sphaerochaeta pleomorpha (strain ATCC BAA-1885 / DSM 22778 / Grapes)</name>
    <dbReference type="NCBI Taxonomy" id="158190"/>
    <lineage>
        <taxon>Bacteria</taxon>
        <taxon>Pseudomonadati</taxon>
        <taxon>Spirochaetota</taxon>
        <taxon>Spirochaetia</taxon>
        <taxon>Spirochaetales</taxon>
        <taxon>Sphaerochaetaceae</taxon>
        <taxon>Sphaerochaeta</taxon>
    </lineage>
</organism>
<keyword evidence="5 10" id="KW-1133">Transmembrane helix</keyword>
<dbReference type="Proteomes" id="UP000005632">
    <property type="component" value="Chromosome"/>
</dbReference>
<feature type="domain" description="Cation/H+ exchanger transmembrane" evidence="11">
    <location>
        <begin position="19"/>
        <end position="404"/>
    </location>
</feature>
<gene>
    <name evidence="12" type="ordered locus">SpiGrapes_0990</name>
</gene>
<feature type="transmembrane region" description="Helical" evidence="10">
    <location>
        <begin position="171"/>
        <end position="197"/>
    </location>
</feature>
<dbReference type="OrthoDB" id="9793589at2"/>
<feature type="transmembrane region" description="Helical" evidence="10">
    <location>
        <begin position="75"/>
        <end position="94"/>
    </location>
</feature>
<keyword evidence="7" id="KW-0406">Ion transport</keyword>
<feature type="transmembrane region" description="Helical" evidence="10">
    <location>
        <begin position="299"/>
        <end position="317"/>
    </location>
</feature>
<dbReference type="eggNOG" id="COG0475">
    <property type="taxonomic scope" value="Bacteria"/>
</dbReference>
<feature type="transmembrane region" description="Helical" evidence="10">
    <location>
        <begin position="106"/>
        <end position="128"/>
    </location>
</feature>
<feature type="transmembrane region" description="Helical" evidence="10">
    <location>
        <begin position="323"/>
        <end position="348"/>
    </location>
</feature>
<keyword evidence="4 10" id="KW-0812">Transmembrane</keyword>
<evidence type="ECO:0000256" key="8">
    <source>
        <dbReference type="ARBA" id="ARBA00023136"/>
    </source>
</evidence>
<dbReference type="GO" id="GO:0006814">
    <property type="term" value="P:sodium ion transport"/>
    <property type="evidence" value="ECO:0007669"/>
    <property type="project" value="UniProtKB-KW"/>
</dbReference>
<dbReference type="RefSeq" id="WP_014269664.1">
    <property type="nucleotide sequence ID" value="NC_016633.1"/>
</dbReference>
<dbReference type="PANTHER" id="PTHR43562">
    <property type="entry name" value="NAPA-TYPE SODIUM/HYDROGEN ANTIPORTER"/>
    <property type="match status" value="1"/>
</dbReference>
<evidence type="ECO:0000313" key="12">
    <source>
        <dbReference type="EMBL" id="AEV28815.1"/>
    </source>
</evidence>
<evidence type="ECO:0000256" key="7">
    <source>
        <dbReference type="ARBA" id="ARBA00023065"/>
    </source>
</evidence>
<feature type="transmembrane region" description="Helical" evidence="10">
    <location>
        <begin position="35"/>
        <end position="55"/>
    </location>
</feature>
<evidence type="ECO:0000256" key="3">
    <source>
        <dbReference type="ARBA" id="ARBA00022449"/>
    </source>
</evidence>
<feature type="transmembrane region" description="Helical" evidence="10">
    <location>
        <begin position="360"/>
        <end position="380"/>
    </location>
</feature>
<name>G8QRG2_SPHPG</name>
<evidence type="ECO:0000256" key="4">
    <source>
        <dbReference type="ARBA" id="ARBA00022692"/>
    </source>
</evidence>
<keyword evidence="13" id="KW-1185">Reference proteome</keyword>
<feature type="transmembrane region" description="Helical" evidence="10">
    <location>
        <begin position="6"/>
        <end position="26"/>
    </location>
</feature>
<dbReference type="GO" id="GO:0015297">
    <property type="term" value="F:antiporter activity"/>
    <property type="evidence" value="ECO:0007669"/>
    <property type="project" value="UniProtKB-KW"/>
</dbReference>
<proteinExistence type="predicted"/>
<feature type="transmembrane region" description="Helical" evidence="10">
    <location>
        <begin position="140"/>
        <end position="159"/>
    </location>
</feature>
<evidence type="ECO:0000256" key="6">
    <source>
        <dbReference type="ARBA" id="ARBA00023053"/>
    </source>
</evidence>
<feature type="transmembrane region" description="Helical" evidence="10">
    <location>
        <begin position="386"/>
        <end position="407"/>
    </location>
</feature>
<keyword evidence="9" id="KW-0739">Sodium transport</keyword>
<accession>G8QRG2</accession>
<dbReference type="EMBL" id="CP003155">
    <property type="protein sequence ID" value="AEV28815.1"/>
    <property type="molecule type" value="Genomic_DNA"/>
</dbReference>
<evidence type="ECO:0000256" key="2">
    <source>
        <dbReference type="ARBA" id="ARBA00022448"/>
    </source>
</evidence>
<sequence>MSEEMMLLVMQLGVILLASKFMGWFFSKKLKQSKVLGELIAGMIIGPFMLGAIPLGKLGPMFPMVSGPIPVSVELYGFATIGSIFLLFASGLETDLPTFIRFSGKASIVGFGGVIVSFFLGAGITVLLVPAIHSIMDPEALFLGTICTATSIGITARILNEKKKISTPEGVTILAAAVLDDVISIILLSIVVGIATVEQNGGTIAWHTIGLVAGKAIGFWVLCMVVGIFIAPHITRSLKRFNSLELIAEITFGLALLLAGLSEMVGLAMIIGAYIMGLALSQTDVSFEISERINAVSDYFVSMFFAVMGMMVNFAMIKPVLGFGLIFAIVAFIGKLLGCGLPALFAGFNIRGAFRIGAGMLPRGEVTLIVAGIGLASGAIGEDMFGVAVVTMLLASVAAPPMVVFAFKGGASGYRKSLEHAEEEDIVTIELEFPTERAADFVRRSITEGFRSEGFFIKRLEGTVKVWQIRKEATIFTIKSLETKLETNCKREDEDFVRLMLSETLVDFQGFLDGIKSMESPDMMGANLLIEMFAQEDAKQGKQV</sequence>
<keyword evidence="6" id="KW-0915">Sodium</keyword>
<dbReference type="InterPro" id="IPR006153">
    <property type="entry name" value="Cation/H_exchanger_TM"/>
</dbReference>
<keyword evidence="8 10" id="KW-0472">Membrane</keyword>
<evidence type="ECO:0000256" key="5">
    <source>
        <dbReference type="ARBA" id="ARBA00022989"/>
    </source>
</evidence>
<dbReference type="Pfam" id="PF00999">
    <property type="entry name" value="Na_H_Exchanger"/>
    <property type="match status" value="1"/>
</dbReference>
<evidence type="ECO:0000256" key="1">
    <source>
        <dbReference type="ARBA" id="ARBA00004141"/>
    </source>
</evidence>
<dbReference type="InterPro" id="IPR038770">
    <property type="entry name" value="Na+/solute_symporter_sf"/>
</dbReference>
<dbReference type="PANTHER" id="PTHR43562:SF3">
    <property type="entry name" value="SODIUM ION_PROTON EXCHANGER (EUROFUNG)"/>
    <property type="match status" value="1"/>
</dbReference>
<keyword evidence="3" id="KW-0050">Antiport</keyword>
<dbReference type="AlphaFoldDB" id="G8QRG2"/>
<keyword evidence="2" id="KW-0813">Transport</keyword>
<dbReference type="STRING" id="158190.SpiGrapes_0990"/>
<evidence type="ECO:0000313" key="13">
    <source>
        <dbReference type="Proteomes" id="UP000005632"/>
    </source>
</evidence>
<comment type="subcellular location">
    <subcellularLocation>
        <location evidence="1">Membrane</location>
        <topology evidence="1">Multi-pass membrane protein</topology>
    </subcellularLocation>
</comment>
<feature type="transmembrane region" description="Helical" evidence="10">
    <location>
        <begin position="209"/>
        <end position="231"/>
    </location>
</feature>
<evidence type="ECO:0000259" key="11">
    <source>
        <dbReference type="Pfam" id="PF00999"/>
    </source>
</evidence>
<dbReference type="GO" id="GO:0016020">
    <property type="term" value="C:membrane"/>
    <property type="evidence" value="ECO:0007669"/>
    <property type="project" value="UniProtKB-SubCell"/>
</dbReference>
<evidence type="ECO:0000256" key="9">
    <source>
        <dbReference type="ARBA" id="ARBA00023201"/>
    </source>
</evidence>